<evidence type="ECO:0000313" key="1">
    <source>
        <dbReference type="EMBL" id="KAG8072953.1"/>
    </source>
</evidence>
<accession>A0A8J5T3A4</accession>
<comment type="caution">
    <text evidence="1">The sequence shown here is derived from an EMBL/GenBank/DDBJ whole genome shotgun (WGS) entry which is preliminary data.</text>
</comment>
<gene>
    <name evidence="1" type="ORF">GUJ93_ZPchr0006g42269</name>
</gene>
<organism evidence="1 2">
    <name type="scientific">Zizania palustris</name>
    <name type="common">Northern wild rice</name>
    <dbReference type="NCBI Taxonomy" id="103762"/>
    <lineage>
        <taxon>Eukaryota</taxon>
        <taxon>Viridiplantae</taxon>
        <taxon>Streptophyta</taxon>
        <taxon>Embryophyta</taxon>
        <taxon>Tracheophyta</taxon>
        <taxon>Spermatophyta</taxon>
        <taxon>Magnoliopsida</taxon>
        <taxon>Liliopsida</taxon>
        <taxon>Poales</taxon>
        <taxon>Poaceae</taxon>
        <taxon>BOP clade</taxon>
        <taxon>Oryzoideae</taxon>
        <taxon>Oryzeae</taxon>
        <taxon>Zizaniinae</taxon>
        <taxon>Zizania</taxon>
    </lineage>
</organism>
<protein>
    <submittedName>
        <fullName evidence="1">Uncharacterized protein</fullName>
    </submittedName>
</protein>
<dbReference type="EMBL" id="JAAALK010000283">
    <property type="protein sequence ID" value="KAG8072953.1"/>
    <property type="molecule type" value="Genomic_DNA"/>
</dbReference>
<sequence>MLAVAGWLLYSGGGGDPLINTALAHYTGSIQKPELQVAPAPSTCGCWCHLQDDADGDKPTNPTLQEKIYIRMLTTDSNQDVTLSISWISHLSIITALVVTPANLQSDLVFGAVLEQITVVTVTAVCT</sequence>
<evidence type="ECO:0000313" key="2">
    <source>
        <dbReference type="Proteomes" id="UP000729402"/>
    </source>
</evidence>
<reference evidence="1" key="2">
    <citation type="submission" date="2021-02" db="EMBL/GenBank/DDBJ databases">
        <authorList>
            <person name="Kimball J.A."/>
            <person name="Haas M.W."/>
            <person name="Macchietto M."/>
            <person name="Kono T."/>
            <person name="Duquette J."/>
            <person name="Shao M."/>
        </authorList>
    </citation>
    <scope>NUCLEOTIDE SEQUENCE</scope>
    <source>
        <tissue evidence="1">Fresh leaf tissue</tissue>
    </source>
</reference>
<dbReference type="Proteomes" id="UP000729402">
    <property type="component" value="Unassembled WGS sequence"/>
</dbReference>
<reference evidence="1" key="1">
    <citation type="journal article" date="2021" name="bioRxiv">
        <title>Whole Genome Assembly and Annotation of Northern Wild Rice, Zizania palustris L., Supports a Whole Genome Duplication in the Zizania Genus.</title>
        <authorList>
            <person name="Haas M."/>
            <person name="Kono T."/>
            <person name="Macchietto M."/>
            <person name="Millas R."/>
            <person name="McGilp L."/>
            <person name="Shao M."/>
            <person name="Duquette J."/>
            <person name="Hirsch C.N."/>
            <person name="Kimball J."/>
        </authorList>
    </citation>
    <scope>NUCLEOTIDE SEQUENCE</scope>
    <source>
        <tissue evidence="1">Fresh leaf tissue</tissue>
    </source>
</reference>
<proteinExistence type="predicted"/>
<keyword evidence="2" id="KW-1185">Reference proteome</keyword>
<dbReference type="AlphaFoldDB" id="A0A8J5T3A4"/>
<name>A0A8J5T3A4_ZIZPA</name>